<evidence type="ECO:0000256" key="1">
    <source>
        <dbReference type="ARBA" id="ARBA00023015"/>
    </source>
</evidence>
<protein>
    <submittedName>
        <fullName evidence="6">TetR family transcriptional regulator</fullName>
    </submittedName>
</protein>
<keyword evidence="7" id="KW-1185">Reference proteome</keyword>
<evidence type="ECO:0000256" key="4">
    <source>
        <dbReference type="PROSITE-ProRule" id="PRU00335"/>
    </source>
</evidence>
<dbReference type="InterPro" id="IPR009057">
    <property type="entry name" value="Homeodomain-like_sf"/>
</dbReference>
<dbReference type="RefSeq" id="WP_188783606.1">
    <property type="nucleotide sequence ID" value="NZ_BMNI01000003.1"/>
</dbReference>
<dbReference type="EMBL" id="BMNI01000003">
    <property type="protein sequence ID" value="GGO89002.1"/>
    <property type="molecule type" value="Genomic_DNA"/>
</dbReference>
<dbReference type="InterPro" id="IPR001647">
    <property type="entry name" value="HTH_TetR"/>
</dbReference>
<feature type="domain" description="HTH tetR-type" evidence="5">
    <location>
        <begin position="11"/>
        <end position="71"/>
    </location>
</feature>
<organism evidence="6 7">
    <name type="scientific">Nocardioides phosphati</name>
    <dbReference type="NCBI Taxonomy" id="1867775"/>
    <lineage>
        <taxon>Bacteria</taxon>
        <taxon>Bacillati</taxon>
        <taxon>Actinomycetota</taxon>
        <taxon>Actinomycetes</taxon>
        <taxon>Propionibacteriales</taxon>
        <taxon>Nocardioidaceae</taxon>
        <taxon>Nocardioides</taxon>
    </lineage>
</organism>
<evidence type="ECO:0000259" key="5">
    <source>
        <dbReference type="PROSITE" id="PS50977"/>
    </source>
</evidence>
<comment type="caution">
    <text evidence="6">The sequence shown here is derived from an EMBL/GenBank/DDBJ whole genome shotgun (WGS) entry which is preliminary data.</text>
</comment>
<dbReference type="Proteomes" id="UP000655410">
    <property type="component" value="Unassembled WGS sequence"/>
</dbReference>
<gene>
    <name evidence="6" type="ORF">GCM10011584_17370</name>
</gene>
<dbReference type="InterPro" id="IPR050109">
    <property type="entry name" value="HTH-type_TetR-like_transc_reg"/>
</dbReference>
<feature type="DNA-binding region" description="H-T-H motif" evidence="4">
    <location>
        <begin position="34"/>
        <end position="53"/>
    </location>
</feature>
<reference evidence="7" key="1">
    <citation type="journal article" date="2019" name="Int. J. Syst. Evol. Microbiol.">
        <title>The Global Catalogue of Microorganisms (GCM) 10K type strain sequencing project: providing services to taxonomists for standard genome sequencing and annotation.</title>
        <authorList>
            <consortium name="The Broad Institute Genomics Platform"/>
            <consortium name="The Broad Institute Genome Sequencing Center for Infectious Disease"/>
            <person name="Wu L."/>
            <person name="Ma J."/>
        </authorList>
    </citation>
    <scope>NUCLEOTIDE SEQUENCE [LARGE SCALE GENOMIC DNA]</scope>
    <source>
        <strain evidence="7">CGMCC 4.7371</strain>
    </source>
</reference>
<accession>A0ABQ2NA76</accession>
<proteinExistence type="predicted"/>
<dbReference type="SUPFAM" id="SSF46689">
    <property type="entry name" value="Homeodomain-like"/>
    <property type="match status" value="1"/>
</dbReference>
<dbReference type="Gene3D" id="1.10.357.10">
    <property type="entry name" value="Tetracycline Repressor, domain 2"/>
    <property type="match status" value="1"/>
</dbReference>
<dbReference type="PANTHER" id="PTHR30055">
    <property type="entry name" value="HTH-TYPE TRANSCRIPTIONAL REGULATOR RUTR"/>
    <property type="match status" value="1"/>
</dbReference>
<dbReference type="PANTHER" id="PTHR30055:SF234">
    <property type="entry name" value="HTH-TYPE TRANSCRIPTIONAL REGULATOR BETI"/>
    <property type="match status" value="1"/>
</dbReference>
<evidence type="ECO:0000313" key="7">
    <source>
        <dbReference type="Proteomes" id="UP000655410"/>
    </source>
</evidence>
<keyword evidence="1" id="KW-0805">Transcription regulation</keyword>
<name>A0ABQ2NA76_9ACTN</name>
<evidence type="ECO:0000256" key="2">
    <source>
        <dbReference type="ARBA" id="ARBA00023125"/>
    </source>
</evidence>
<dbReference type="Pfam" id="PF00440">
    <property type="entry name" value="TetR_N"/>
    <property type="match status" value="1"/>
</dbReference>
<evidence type="ECO:0000256" key="3">
    <source>
        <dbReference type="ARBA" id="ARBA00023163"/>
    </source>
</evidence>
<dbReference type="PROSITE" id="PS50977">
    <property type="entry name" value="HTH_TETR_2"/>
    <property type="match status" value="1"/>
</dbReference>
<dbReference type="PRINTS" id="PR00455">
    <property type="entry name" value="HTHTETR"/>
</dbReference>
<evidence type="ECO:0000313" key="6">
    <source>
        <dbReference type="EMBL" id="GGO89002.1"/>
    </source>
</evidence>
<keyword evidence="2 4" id="KW-0238">DNA-binding</keyword>
<keyword evidence="3" id="KW-0804">Transcription</keyword>
<sequence>MTRRTQAERREASRADLIAATLELMEEVGYAGVSVAEVCQRAGRSVGTHLHHFGTKAALVTAAVDELAARRIADVRADLQREPRRGAEAALDVVWQFYAGPTFVIALELWVAARTNPELRAHLLAVEERIDREGVALAALIAPELTTPAGALAGRYAVATMRGLAMRRTLYVDADLDADWRSLKPLLLSTLAATTLEDAR</sequence>